<reference evidence="2" key="1">
    <citation type="submission" date="2021-02" db="EMBL/GenBank/DDBJ databases">
        <authorList>
            <person name="Dougan E. K."/>
            <person name="Rhodes N."/>
            <person name="Thang M."/>
            <person name="Chan C."/>
        </authorList>
    </citation>
    <scope>NUCLEOTIDE SEQUENCE</scope>
</reference>
<protein>
    <submittedName>
        <fullName evidence="2">Uncharacterized protein</fullName>
    </submittedName>
</protein>
<evidence type="ECO:0000256" key="1">
    <source>
        <dbReference type="SAM" id="MobiDB-lite"/>
    </source>
</evidence>
<dbReference type="AlphaFoldDB" id="A0A812VSW8"/>
<name>A0A812VSW8_9DINO</name>
<feature type="non-terminal residue" evidence="2">
    <location>
        <position position="1"/>
    </location>
</feature>
<dbReference type="OrthoDB" id="10590658at2759"/>
<feature type="region of interest" description="Disordered" evidence="1">
    <location>
        <begin position="1"/>
        <end position="90"/>
    </location>
</feature>
<comment type="caution">
    <text evidence="2">The sequence shown here is derived from an EMBL/GenBank/DDBJ whole genome shotgun (WGS) entry which is preliminary data.</text>
</comment>
<gene>
    <name evidence="2" type="ORF">SNEC2469_LOCUS18101</name>
</gene>
<organism evidence="2 3">
    <name type="scientific">Symbiodinium necroappetens</name>
    <dbReference type="NCBI Taxonomy" id="1628268"/>
    <lineage>
        <taxon>Eukaryota</taxon>
        <taxon>Sar</taxon>
        <taxon>Alveolata</taxon>
        <taxon>Dinophyceae</taxon>
        <taxon>Suessiales</taxon>
        <taxon>Symbiodiniaceae</taxon>
        <taxon>Symbiodinium</taxon>
    </lineage>
</organism>
<sequence length="104" mass="11033">VRAADLHARAASSQRFETPPKVARPPPWSSSPLEPSPGTSEPRSLPTLLAAKAIGQDAPVLASKEPEPTRPTEQASSSETTACEDAPTLRPANVLVLQEQQDDQ</sequence>
<evidence type="ECO:0000313" key="2">
    <source>
        <dbReference type="EMBL" id="CAE7640931.1"/>
    </source>
</evidence>
<evidence type="ECO:0000313" key="3">
    <source>
        <dbReference type="Proteomes" id="UP000601435"/>
    </source>
</evidence>
<dbReference type="EMBL" id="CAJNJA010030270">
    <property type="protein sequence ID" value="CAE7640931.1"/>
    <property type="molecule type" value="Genomic_DNA"/>
</dbReference>
<feature type="non-terminal residue" evidence="2">
    <location>
        <position position="104"/>
    </location>
</feature>
<proteinExistence type="predicted"/>
<keyword evidence="3" id="KW-1185">Reference proteome</keyword>
<accession>A0A812VSW8</accession>
<feature type="compositionally biased region" description="Polar residues" evidence="1">
    <location>
        <begin position="71"/>
        <end position="81"/>
    </location>
</feature>
<dbReference type="Proteomes" id="UP000601435">
    <property type="component" value="Unassembled WGS sequence"/>
</dbReference>